<keyword evidence="1" id="KW-1185">Reference proteome</keyword>
<organism evidence="1 2">
    <name type="scientific">Plectus sambesii</name>
    <dbReference type="NCBI Taxonomy" id="2011161"/>
    <lineage>
        <taxon>Eukaryota</taxon>
        <taxon>Metazoa</taxon>
        <taxon>Ecdysozoa</taxon>
        <taxon>Nematoda</taxon>
        <taxon>Chromadorea</taxon>
        <taxon>Plectida</taxon>
        <taxon>Plectina</taxon>
        <taxon>Plectoidea</taxon>
        <taxon>Plectidae</taxon>
        <taxon>Plectus</taxon>
    </lineage>
</organism>
<evidence type="ECO:0000313" key="2">
    <source>
        <dbReference type="WBParaSite" id="PSAMB.scaffold1707size28553.g14506.t1"/>
    </source>
</evidence>
<protein>
    <submittedName>
        <fullName evidence="2">Uncharacterized protein</fullName>
    </submittedName>
</protein>
<dbReference type="WBParaSite" id="PSAMB.scaffold1707size28553.g14506.t1">
    <property type="protein sequence ID" value="PSAMB.scaffold1707size28553.g14506.t1"/>
    <property type="gene ID" value="PSAMB.scaffold1707size28553.g14506"/>
</dbReference>
<reference evidence="2" key="1">
    <citation type="submission" date="2022-11" db="UniProtKB">
        <authorList>
            <consortium name="WormBaseParasite"/>
        </authorList>
    </citation>
    <scope>IDENTIFICATION</scope>
</reference>
<dbReference type="Proteomes" id="UP000887566">
    <property type="component" value="Unplaced"/>
</dbReference>
<accession>A0A914VCE5</accession>
<dbReference type="AlphaFoldDB" id="A0A914VCE5"/>
<proteinExistence type="predicted"/>
<name>A0A914VCE5_9BILA</name>
<sequence length="88" mass="10095">MKVDDTRSSEWVEVDGQELANPPVLGRALAAIVWREVREVRWRLFAGVAPLFDCLPCTPFGQRIAGRWHLFAFIRLSLTTRRLPIDFG</sequence>
<evidence type="ECO:0000313" key="1">
    <source>
        <dbReference type="Proteomes" id="UP000887566"/>
    </source>
</evidence>